<feature type="transmembrane region" description="Helical" evidence="12">
    <location>
        <begin position="209"/>
        <end position="229"/>
    </location>
</feature>
<keyword evidence="10 11" id="KW-0807">Transducer</keyword>
<evidence type="ECO:0000256" key="10">
    <source>
        <dbReference type="ARBA" id="ARBA00023224"/>
    </source>
</evidence>
<sequence length="871" mass="98719">MLTVCGNLMVIISISHFKQLHTPTNLLLLSLAVADFLIGLIVMPLQMIRYIETCWYFGITFCVFFYAVVTLLSVVSLSNIVLISIDRYLAVCDPLQYSNKITLNIMCMCIILSWSFSVCYVAIMFSINFKRSENRNTCRGDCFFEMSGAWVIVDTLICFILPYPVMIVLYMKIFIVAKRHAQIIRSVPGQQNCRDGSNSKISKRSERKAAKTLGIIISVHLLCWIPYYLSSLVVGNVNFSSYSIVMDSLLFLVYFNSTMNPIMYAFFYPWFQKSTKEILTFRILCGNLIVVISISHFKQLHTPTNLLLLSLAVVDFLTGLTVLPFCLILLIETCWYFDTINCIFYNTIGYIIFSVSFYNVACIAIDRYLAVCDPLLYSTRVTVKATRLFIVFVWLFAVLYNLALIYFNGNISSTGKTNVCLGECKFGISEAWGIADLITVFILPCSVILLLYGKIFVVARRHAKIGDLVKRQTVSKKNNSELSTKSQRKAARTLGTVIVFFLLYLCKYFVKSFVNADNFLSPSSSVDYCFQTYNSSCTKEVRSTAVYVVMYISALAVVMLTVCGNLMVIISISHFKQLHTPTNFLLLSLAVADFLTGAALLPFCLILLIESCWYCGEMLCMLYNTIGCITASVSVYNVACIAIDRYFAVCDPLQYSTKVTVHLTWSLVLFVWLFAVLYNSALIYFNGNISGTEKTNICIGQCSIVIRETWGIADIIISFILPCSVIVLLYGKVFFFVARRHAKVINMVKDQTHSCQKKTSKMSTKSERKAGKKLGILLIVFLLCLMPYYVCSFVNSDDILSSSSLVVNNILGWMVYFNSSLNPIIYAFFYPWFQKSVRLIITLRIFKTASSLINLFPEHLYLYSIQLLSMH</sequence>
<protein>
    <submittedName>
        <fullName evidence="14">TA13C protein</fullName>
    </submittedName>
</protein>
<evidence type="ECO:0000256" key="3">
    <source>
        <dbReference type="ARBA" id="ARBA00022692"/>
    </source>
</evidence>
<dbReference type="GO" id="GO:0001594">
    <property type="term" value="F:trace-amine receptor activity"/>
    <property type="evidence" value="ECO:0007669"/>
    <property type="project" value="InterPro"/>
</dbReference>
<keyword evidence="7" id="KW-1015">Disulfide bond</keyword>
<feature type="domain" description="G-protein coupled receptors family 1 profile" evidence="13">
    <location>
        <begin position="564"/>
        <end position="826"/>
    </location>
</feature>
<dbReference type="CDD" id="cd15055">
    <property type="entry name" value="7tmA_TAARs"/>
    <property type="match status" value="2"/>
</dbReference>
<keyword evidence="8 11" id="KW-0675">Receptor</keyword>
<dbReference type="EMBL" id="JAAWVO010059889">
    <property type="protein sequence ID" value="MBN3322319.1"/>
    <property type="molecule type" value="Genomic_DNA"/>
</dbReference>
<keyword evidence="3 11" id="KW-0812">Transmembrane</keyword>
<dbReference type="FunFam" id="1.20.1070.10:FF:000279">
    <property type="entry name" value="Trace amine-associated receptor 16f"/>
    <property type="match status" value="1"/>
</dbReference>
<dbReference type="PANTHER" id="PTHR24249:SF381">
    <property type="entry name" value="TRACE AMINE ASSOCIATED RECEPTOR 19P-RELATED"/>
    <property type="match status" value="1"/>
</dbReference>
<evidence type="ECO:0000256" key="6">
    <source>
        <dbReference type="ARBA" id="ARBA00023136"/>
    </source>
</evidence>
<feature type="transmembrane region" description="Helical" evidence="12">
    <location>
        <begin position="343"/>
        <end position="365"/>
    </location>
</feature>
<feature type="domain" description="G-protein coupled receptors family 1 profile" evidence="13">
    <location>
        <begin position="6"/>
        <end position="264"/>
    </location>
</feature>
<feature type="domain" description="G-protein coupled receptors family 1 profile" evidence="13">
    <location>
        <begin position="286"/>
        <end position="569"/>
    </location>
</feature>
<keyword evidence="15" id="KW-1185">Reference proteome</keyword>
<feature type="transmembrane region" description="Helical" evidence="12">
    <location>
        <begin position="584"/>
        <end position="609"/>
    </location>
</feature>
<evidence type="ECO:0000256" key="12">
    <source>
        <dbReference type="SAM" id="Phobius"/>
    </source>
</evidence>
<feature type="transmembrane region" description="Helical" evidence="12">
    <location>
        <begin position="103"/>
        <end position="127"/>
    </location>
</feature>
<dbReference type="InterPro" id="IPR050569">
    <property type="entry name" value="TAAR"/>
</dbReference>
<feature type="transmembrane region" description="Helical" evidence="12">
    <location>
        <begin position="548"/>
        <end position="572"/>
    </location>
</feature>
<feature type="transmembrane region" description="Helical" evidence="12">
    <location>
        <begin position="774"/>
        <end position="790"/>
    </location>
</feature>
<dbReference type="InterPro" id="IPR000276">
    <property type="entry name" value="GPCR_Rhodpsn"/>
</dbReference>
<dbReference type="AlphaFoldDB" id="A0A8J7NYZ2"/>
<dbReference type="Proteomes" id="UP000736164">
    <property type="component" value="Unassembled WGS sequence"/>
</dbReference>
<evidence type="ECO:0000256" key="5">
    <source>
        <dbReference type="ARBA" id="ARBA00023040"/>
    </source>
</evidence>
<feature type="transmembrane region" description="Helical" evidence="12">
    <location>
        <begin position="306"/>
        <end position="331"/>
    </location>
</feature>
<dbReference type="Gene3D" id="1.20.1070.10">
    <property type="entry name" value="Rhodopsin 7-helix transmembrane proteins"/>
    <property type="match status" value="3"/>
</dbReference>
<evidence type="ECO:0000256" key="7">
    <source>
        <dbReference type="ARBA" id="ARBA00023157"/>
    </source>
</evidence>
<dbReference type="Pfam" id="PF00001">
    <property type="entry name" value="7tm_1"/>
    <property type="match status" value="3"/>
</dbReference>
<feature type="non-terminal residue" evidence="14">
    <location>
        <position position="871"/>
    </location>
</feature>
<dbReference type="GO" id="GO:0005886">
    <property type="term" value="C:plasma membrane"/>
    <property type="evidence" value="ECO:0007669"/>
    <property type="project" value="UniProtKB-SubCell"/>
</dbReference>
<dbReference type="PROSITE" id="PS00237">
    <property type="entry name" value="G_PROTEIN_RECEP_F1_1"/>
    <property type="match status" value="2"/>
</dbReference>
<feature type="transmembrane region" description="Helical" evidence="12">
    <location>
        <begin position="249"/>
        <end position="271"/>
    </location>
</feature>
<feature type="transmembrane region" description="Helical" evidence="12">
    <location>
        <begin position="147"/>
        <end position="170"/>
    </location>
</feature>
<feature type="transmembrane region" description="Helical" evidence="12">
    <location>
        <begin position="431"/>
        <end position="452"/>
    </location>
</feature>
<dbReference type="InterPro" id="IPR017452">
    <property type="entry name" value="GPCR_Rhodpsn_7TM"/>
</dbReference>
<evidence type="ECO:0000256" key="1">
    <source>
        <dbReference type="ARBA" id="ARBA00004651"/>
    </source>
</evidence>
<dbReference type="PRINTS" id="PR00237">
    <property type="entry name" value="GPCRRHODOPSN"/>
</dbReference>
<dbReference type="PANTHER" id="PTHR24249">
    <property type="entry name" value="HISTAMINE RECEPTOR-RELATED G-PROTEIN COUPLED RECEPTOR"/>
    <property type="match status" value="1"/>
</dbReference>
<dbReference type="FunFam" id="1.20.1070.10:FF:000030">
    <property type="entry name" value="trace amine-associated receptor 1"/>
    <property type="match status" value="2"/>
</dbReference>
<keyword evidence="5 11" id="KW-0297">G-protein coupled receptor</keyword>
<feature type="transmembrane region" description="Helical" evidence="12">
    <location>
        <begin position="715"/>
        <end position="737"/>
    </location>
</feature>
<feature type="transmembrane region" description="Helical" evidence="12">
    <location>
        <begin position="386"/>
        <end position="407"/>
    </location>
</feature>
<comment type="caution">
    <text evidence="14">The sequence shown here is derived from an EMBL/GenBank/DDBJ whole genome shotgun (WGS) entry which is preliminary data.</text>
</comment>
<evidence type="ECO:0000256" key="2">
    <source>
        <dbReference type="ARBA" id="ARBA00022475"/>
    </source>
</evidence>
<feature type="transmembrane region" description="Helical" evidence="12">
    <location>
        <begin position="810"/>
        <end position="833"/>
    </location>
</feature>
<feature type="transmembrane region" description="Helical" evidence="12">
    <location>
        <begin position="55"/>
        <end position="82"/>
    </location>
</feature>
<evidence type="ECO:0000256" key="4">
    <source>
        <dbReference type="ARBA" id="ARBA00022989"/>
    </source>
</evidence>
<dbReference type="InterPro" id="IPR009132">
    <property type="entry name" value="TAAR_fam"/>
</dbReference>
<comment type="subcellular location">
    <subcellularLocation>
        <location evidence="1">Cell membrane</location>
        <topology evidence="1">Multi-pass membrane protein</topology>
    </subcellularLocation>
</comment>
<evidence type="ECO:0000256" key="11">
    <source>
        <dbReference type="RuleBase" id="RU000688"/>
    </source>
</evidence>
<evidence type="ECO:0000313" key="14">
    <source>
        <dbReference type="EMBL" id="MBN3322319.1"/>
    </source>
</evidence>
<evidence type="ECO:0000256" key="8">
    <source>
        <dbReference type="ARBA" id="ARBA00023170"/>
    </source>
</evidence>
<name>A0A8J7NYZ2_ATRSP</name>
<proteinExistence type="inferred from homology"/>
<keyword evidence="6 12" id="KW-0472">Membrane</keyword>
<keyword evidence="2" id="KW-1003">Cell membrane</keyword>
<keyword evidence="4 12" id="KW-1133">Transmembrane helix</keyword>
<comment type="similarity">
    <text evidence="11">Belongs to the G-protein coupled receptor 1 family.</text>
</comment>
<organism evidence="14 15">
    <name type="scientific">Atractosteus spatula</name>
    <name type="common">Alligator gar</name>
    <name type="synonym">Lepisosteus spatula</name>
    <dbReference type="NCBI Taxonomy" id="7917"/>
    <lineage>
        <taxon>Eukaryota</taxon>
        <taxon>Metazoa</taxon>
        <taxon>Chordata</taxon>
        <taxon>Craniata</taxon>
        <taxon>Vertebrata</taxon>
        <taxon>Euteleostomi</taxon>
        <taxon>Actinopterygii</taxon>
        <taxon>Neopterygii</taxon>
        <taxon>Holostei</taxon>
        <taxon>Semionotiformes</taxon>
        <taxon>Lepisosteidae</taxon>
        <taxon>Atractosteus</taxon>
    </lineage>
</organism>
<feature type="transmembrane region" description="Helical" evidence="12">
    <location>
        <begin position="663"/>
        <end position="685"/>
    </location>
</feature>
<gene>
    <name evidence="14" type="primary">Taar13c_0</name>
    <name evidence="14" type="ORF">GTO95_0009116</name>
</gene>
<reference evidence="14" key="1">
    <citation type="journal article" date="2021" name="Cell">
        <title>Tracing the genetic footprints of vertebrate landing in non-teleost ray-finned fishes.</title>
        <authorList>
            <person name="Bi X."/>
            <person name="Wang K."/>
            <person name="Yang L."/>
            <person name="Pan H."/>
            <person name="Jiang H."/>
            <person name="Wei Q."/>
            <person name="Fang M."/>
            <person name="Yu H."/>
            <person name="Zhu C."/>
            <person name="Cai Y."/>
            <person name="He Y."/>
            <person name="Gan X."/>
            <person name="Zeng H."/>
            <person name="Yu D."/>
            <person name="Zhu Y."/>
            <person name="Jiang H."/>
            <person name="Qiu Q."/>
            <person name="Yang H."/>
            <person name="Zhang Y.E."/>
            <person name="Wang W."/>
            <person name="Zhu M."/>
            <person name="He S."/>
            <person name="Zhang G."/>
        </authorList>
    </citation>
    <scope>NUCLEOTIDE SEQUENCE</scope>
    <source>
        <strain evidence="14">Allg_001</strain>
    </source>
</reference>
<accession>A0A8J7NYZ2</accession>
<evidence type="ECO:0000256" key="9">
    <source>
        <dbReference type="ARBA" id="ARBA00023180"/>
    </source>
</evidence>
<feature type="transmembrane region" description="Helical" evidence="12">
    <location>
        <begin position="621"/>
        <end position="643"/>
    </location>
</feature>
<dbReference type="PROSITE" id="PS50262">
    <property type="entry name" value="G_PROTEIN_RECEP_F1_2"/>
    <property type="match status" value="3"/>
</dbReference>
<feature type="transmembrane region" description="Helical" evidence="12">
    <location>
        <begin position="26"/>
        <end position="43"/>
    </location>
</feature>
<evidence type="ECO:0000313" key="15">
    <source>
        <dbReference type="Proteomes" id="UP000736164"/>
    </source>
</evidence>
<dbReference type="SMART" id="SM01381">
    <property type="entry name" value="7TM_GPCR_Srsx"/>
    <property type="match status" value="1"/>
</dbReference>
<feature type="non-terminal residue" evidence="14">
    <location>
        <position position="1"/>
    </location>
</feature>
<feature type="transmembrane region" description="Helical" evidence="12">
    <location>
        <begin position="490"/>
        <end position="510"/>
    </location>
</feature>
<keyword evidence="9" id="KW-0325">Glycoprotein</keyword>
<dbReference type="SUPFAM" id="SSF81321">
    <property type="entry name" value="Family A G protein-coupled receptor-like"/>
    <property type="match status" value="3"/>
</dbReference>
<dbReference type="PRINTS" id="PR01830">
    <property type="entry name" value="TRACEAMINER"/>
</dbReference>
<evidence type="ECO:0000259" key="13">
    <source>
        <dbReference type="PROSITE" id="PS50262"/>
    </source>
</evidence>